<dbReference type="Proteomes" id="UP000298663">
    <property type="component" value="Unassembled WGS sequence"/>
</dbReference>
<comment type="caution">
    <text evidence="2">The sequence shown here is derived from an EMBL/GenBank/DDBJ whole genome shotgun (WGS) entry which is preliminary data.</text>
</comment>
<dbReference type="AlphaFoldDB" id="A0A4U5NBT3"/>
<keyword evidence="3" id="KW-1185">Reference proteome</keyword>
<reference evidence="2 3" key="2">
    <citation type="journal article" date="2019" name="G3 (Bethesda)">
        <title>Hybrid Assembly of the Genome of the Entomopathogenic Nematode Steinernema carpocapsae Identifies the X-Chromosome.</title>
        <authorList>
            <person name="Serra L."/>
            <person name="Macchietto M."/>
            <person name="Macias-Munoz A."/>
            <person name="McGill C.J."/>
            <person name="Rodriguez I.M."/>
            <person name="Rodriguez B."/>
            <person name="Murad R."/>
            <person name="Mortazavi A."/>
        </authorList>
    </citation>
    <scope>NUCLEOTIDE SEQUENCE [LARGE SCALE GENOMIC DNA]</scope>
    <source>
        <strain evidence="2 3">ALL</strain>
    </source>
</reference>
<feature type="compositionally biased region" description="Basic and acidic residues" evidence="1">
    <location>
        <begin position="15"/>
        <end position="24"/>
    </location>
</feature>
<protein>
    <submittedName>
        <fullName evidence="2">Uncharacterized protein</fullName>
    </submittedName>
</protein>
<organism evidence="2 3">
    <name type="scientific">Steinernema carpocapsae</name>
    <name type="common">Entomopathogenic nematode</name>
    <dbReference type="NCBI Taxonomy" id="34508"/>
    <lineage>
        <taxon>Eukaryota</taxon>
        <taxon>Metazoa</taxon>
        <taxon>Ecdysozoa</taxon>
        <taxon>Nematoda</taxon>
        <taxon>Chromadorea</taxon>
        <taxon>Rhabditida</taxon>
        <taxon>Tylenchina</taxon>
        <taxon>Panagrolaimomorpha</taxon>
        <taxon>Strongyloidoidea</taxon>
        <taxon>Steinernematidae</taxon>
        <taxon>Steinernema</taxon>
    </lineage>
</organism>
<evidence type="ECO:0000313" key="3">
    <source>
        <dbReference type="Proteomes" id="UP000298663"/>
    </source>
</evidence>
<feature type="compositionally biased region" description="Basic residues" evidence="1">
    <location>
        <begin position="49"/>
        <end position="59"/>
    </location>
</feature>
<dbReference type="EMBL" id="AZBU02000004">
    <property type="protein sequence ID" value="TKR80276.1"/>
    <property type="molecule type" value="Genomic_DNA"/>
</dbReference>
<feature type="region of interest" description="Disordered" evidence="1">
    <location>
        <begin position="1"/>
        <end position="27"/>
    </location>
</feature>
<gene>
    <name evidence="2" type="ORF">L596_014374</name>
</gene>
<proteinExistence type="predicted"/>
<accession>A0A4U5NBT3</accession>
<reference evidence="2 3" key="1">
    <citation type="journal article" date="2015" name="Genome Biol.">
        <title>Comparative genomics of Steinernema reveals deeply conserved gene regulatory networks.</title>
        <authorList>
            <person name="Dillman A.R."/>
            <person name="Macchietto M."/>
            <person name="Porter C.F."/>
            <person name="Rogers A."/>
            <person name="Williams B."/>
            <person name="Antoshechkin I."/>
            <person name="Lee M.M."/>
            <person name="Goodwin Z."/>
            <person name="Lu X."/>
            <person name="Lewis E.E."/>
            <person name="Goodrich-Blair H."/>
            <person name="Stock S.P."/>
            <person name="Adams B.J."/>
            <person name="Sternberg P.W."/>
            <person name="Mortazavi A."/>
        </authorList>
    </citation>
    <scope>NUCLEOTIDE SEQUENCE [LARGE SCALE GENOMIC DNA]</scope>
    <source>
        <strain evidence="2 3">ALL</strain>
    </source>
</reference>
<sequence length="84" mass="9422">MGRVAHSAGDLSGLVEERNEERTSRNLSECVADALGGNRGIETSALRCNRNKGTKRRPKLLSFGRRSPEARRETRLRSSKARKR</sequence>
<feature type="region of interest" description="Disordered" evidence="1">
    <location>
        <begin position="46"/>
        <end position="84"/>
    </location>
</feature>
<name>A0A4U5NBT3_STECR</name>
<evidence type="ECO:0000313" key="2">
    <source>
        <dbReference type="EMBL" id="TKR80276.1"/>
    </source>
</evidence>
<feature type="compositionally biased region" description="Basic and acidic residues" evidence="1">
    <location>
        <begin position="66"/>
        <end position="76"/>
    </location>
</feature>
<evidence type="ECO:0000256" key="1">
    <source>
        <dbReference type="SAM" id="MobiDB-lite"/>
    </source>
</evidence>